<comment type="catalytic activity">
    <reaction evidence="20">
        <text>(6R)-5,10-methylenetetrahydrofolyl-(gamma-L-Glu)(n) + L-glutamate + ATP = (6R)-5,10-methylenetetrahydrofolyl-(gamma-L-Glu)(n+1) + ADP + phosphate + H(+)</text>
        <dbReference type="Rhea" id="RHEA:51912"/>
        <dbReference type="Rhea" id="RHEA-COMP:13257"/>
        <dbReference type="Rhea" id="RHEA-COMP:13258"/>
        <dbReference type="ChEBI" id="CHEBI:15378"/>
        <dbReference type="ChEBI" id="CHEBI:29985"/>
        <dbReference type="ChEBI" id="CHEBI:30616"/>
        <dbReference type="ChEBI" id="CHEBI:43474"/>
        <dbReference type="ChEBI" id="CHEBI:136572"/>
        <dbReference type="ChEBI" id="CHEBI:456216"/>
        <dbReference type="EC" id="6.3.2.17"/>
    </reaction>
</comment>
<evidence type="ECO:0000256" key="15">
    <source>
        <dbReference type="ARBA" id="ARBA00030048"/>
    </source>
</evidence>
<dbReference type="GO" id="GO:0008841">
    <property type="term" value="F:dihydrofolate synthase activity"/>
    <property type="evidence" value="ECO:0007669"/>
    <property type="project" value="UniProtKB-EC"/>
</dbReference>
<comment type="catalytic activity">
    <reaction evidence="18">
        <text>(6S)-5,6,7,8-tetrahydrofolyl-(gamma-L-Glu)(n) + L-glutamate + ATP = (6S)-5,6,7,8-tetrahydrofolyl-(gamma-L-Glu)(n+1) + ADP + phosphate + H(+)</text>
        <dbReference type="Rhea" id="RHEA:10580"/>
        <dbReference type="Rhea" id="RHEA-COMP:14738"/>
        <dbReference type="Rhea" id="RHEA-COMP:14740"/>
        <dbReference type="ChEBI" id="CHEBI:15378"/>
        <dbReference type="ChEBI" id="CHEBI:29985"/>
        <dbReference type="ChEBI" id="CHEBI:30616"/>
        <dbReference type="ChEBI" id="CHEBI:43474"/>
        <dbReference type="ChEBI" id="CHEBI:141005"/>
        <dbReference type="ChEBI" id="CHEBI:456216"/>
        <dbReference type="EC" id="6.3.2.17"/>
    </reaction>
</comment>
<dbReference type="FunFam" id="3.40.1190.10:FF:000011">
    <property type="entry name" value="Folylpolyglutamate synthase/dihydrofolate synthase"/>
    <property type="match status" value="1"/>
</dbReference>
<protein>
    <recommendedName>
        <fullName evidence="8">Dihydrofolate synthase/folylpolyglutamate synthase</fullName>
        <ecNumber evidence="6">6.3.2.12</ecNumber>
        <ecNumber evidence="7">6.3.2.17</ecNumber>
    </recommendedName>
    <alternativeName>
        <fullName evidence="17">Folylpoly-gamma-glutamate synthetase-dihydrofolate synthetase</fullName>
    </alternativeName>
    <alternativeName>
        <fullName evidence="15">Folylpolyglutamate synthetase</fullName>
    </alternativeName>
    <alternativeName>
        <fullName evidence="16">Tetrahydrofolylpolyglutamate synthase</fullName>
    </alternativeName>
</protein>
<keyword evidence="14" id="KW-0289">Folate biosynthesis</keyword>
<accession>A0A517ZPP2</accession>
<evidence type="ECO:0000256" key="21">
    <source>
        <dbReference type="ARBA" id="ARBA00049161"/>
    </source>
</evidence>
<dbReference type="EC" id="6.3.2.17" evidence="7"/>
<dbReference type="SUPFAM" id="SSF53623">
    <property type="entry name" value="MurD-like peptide ligases, catalytic domain"/>
    <property type="match status" value="1"/>
</dbReference>
<comment type="similarity">
    <text evidence="5">Belongs to the folylpolyglutamate synthase family.</text>
</comment>
<sequence>MTEDRLTYRQAIDYLMGRINYERLGAHQYSARDLKLDRMGALLEVLGNPQDSLPAVHIAGTKGKGSTAMMTAAMLTAAGYRVGLYTSPHITRLEERMTVNGRPPSEAEMVSLTSQLRTAVEAVDAQGELGPLTYFEILTAMAWLLFRRENVDIVVLEVGLGGRLDSTNLCRPEVTVITSISLDHTQILGSTLDKIAREKAGILKPGIPLICGVTDPLPREAIEQIATERGVPIVQLGQELSFQYTSQSDSVSPPQGVGGTLSVTVGEQVFSDIRLQVLGAHQAHNAAMATAAVLQLQERGWNIPTSAIYSGLQAVTCPVRMEVIRTDPLTILDAAHNMASIRAFGESIQSTFANQRKLLIFATTKDKPVEEMLRYLMPRFDQVVLTQYLNNPRRLGVRELSAVAREVTESEFVVAESPQEAWKIAAGQASSMDLICVAGSFFIAAEVREILLAQPTEMGDSAEQASTVIGPPC</sequence>
<comment type="cofactor">
    <cofactor evidence="1">
        <name>Mg(2+)</name>
        <dbReference type="ChEBI" id="CHEBI:18420"/>
    </cofactor>
</comment>
<comment type="catalytic activity">
    <reaction evidence="21">
        <text>7,8-dihydropteroate + L-glutamate + ATP = 7,8-dihydrofolate + ADP + phosphate + H(+)</text>
        <dbReference type="Rhea" id="RHEA:23584"/>
        <dbReference type="ChEBI" id="CHEBI:15378"/>
        <dbReference type="ChEBI" id="CHEBI:17839"/>
        <dbReference type="ChEBI" id="CHEBI:29985"/>
        <dbReference type="ChEBI" id="CHEBI:30616"/>
        <dbReference type="ChEBI" id="CHEBI:43474"/>
        <dbReference type="ChEBI" id="CHEBI:57451"/>
        <dbReference type="ChEBI" id="CHEBI:456216"/>
        <dbReference type="EC" id="6.3.2.12"/>
    </reaction>
</comment>
<evidence type="ECO:0000256" key="17">
    <source>
        <dbReference type="ARBA" id="ARBA00032510"/>
    </source>
</evidence>
<dbReference type="InterPro" id="IPR036565">
    <property type="entry name" value="Mur-like_cat_sf"/>
</dbReference>
<dbReference type="GO" id="GO:0005737">
    <property type="term" value="C:cytoplasm"/>
    <property type="evidence" value="ECO:0007669"/>
    <property type="project" value="TreeGrafter"/>
</dbReference>
<dbReference type="GO" id="GO:0004326">
    <property type="term" value="F:tetrahydrofolylpolyglutamate synthase activity"/>
    <property type="evidence" value="ECO:0007669"/>
    <property type="project" value="UniProtKB-EC"/>
</dbReference>
<evidence type="ECO:0000256" key="10">
    <source>
        <dbReference type="ARBA" id="ARBA00022723"/>
    </source>
</evidence>
<evidence type="ECO:0000313" key="25">
    <source>
        <dbReference type="Proteomes" id="UP000319383"/>
    </source>
</evidence>
<comment type="function">
    <text evidence="2">Functions in two distinct reactions of the de novo folate biosynthetic pathway. Catalyzes the addition of a glutamate residue to dihydropteroate (7,8-dihydropteroate or H2Pte) to form dihydrofolate (7,8-dihydrofolate monoglutamate or H2Pte-Glu). Also catalyzes successive additions of L-glutamate to tetrahydrofolate or 10-formyltetrahydrofolate or 5,10-methylenetetrahydrofolate, leading to folylpolyglutamate derivatives.</text>
</comment>
<dbReference type="Gene3D" id="3.90.190.20">
    <property type="entry name" value="Mur ligase, C-terminal domain"/>
    <property type="match status" value="1"/>
</dbReference>
<evidence type="ECO:0000256" key="19">
    <source>
        <dbReference type="ARBA" id="ARBA00047808"/>
    </source>
</evidence>
<evidence type="ECO:0000313" key="24">
    <source>
        <dbReference type="EMBL" id="QDU44455.1"/>
    </source>
</evidence>
<dbReference type="InterPro" id="IPR036615">
    <property type="entry name" value="Mur_ligase_C_dom_sf"/>
</dbReference>
<evidence type="ECO:0000259" key="23">
    <source>
        <dbReference type="Pfam" id="PF08245"/>
    </source>
</evidence>
<dbReference type="AlphaFoldDB" id="A0A517ZPP2"/>
<feature type="domain" description="Mur ligase central" evidence="23">
    <location>
        <begin position="58"/>
        <end position="293"/>
    </location>
</feature>
<evidence type="ECO:0000256" key="7">
    <source>
        <dbReference type="ARBA" id="ARBA00013025"/>
    </source>
</evidence>
<evidence type="ECO:0000256" key="6">
    <source>
        <dbReference type="ARBA" id="ARBA00013023"/>
    </source>
</evidence>
<keyword evidence="11" id="KW-0547">Nucleotide-binding</keyword>
<proteinExistence type="inferred from homology"/>
<evidence type="ECO:0000256" key="11">
    <source>
        <dbReference type="ARBA" id="ARBA00022741"/>
    </source>
</evidence>
<evidence type="ECO:0000256" key="8">
    <source>
        <dbReference type="ARBA" id="ARBA00019357"/>
    </source>
</evidence>
<comment type="pathway">
    <text evidence="4">Cofactor biosynthesis; tetrahydrofolylpolyglutamate biosynthesis.</text>
</comment>
<dbReference type="Proteomes" id="UP000319383">
    <property type="component" value="Chromosome"/>
</dbReference>
<feature type="domain" description="Mur ligase C-terminal" evidence="22">
    <location>
        <begin position="320"/>
        <end position="441"/>
    </location>
</feature>
<evidence type="ECO:0000256" key="3">
    <source>
        <dbReference type="ARBA" id="ARBA00004799"/>
    </source>
</evidence>
<dbReference type="RefSeq" id="WP_145376814.1">
    <property type="nucleotide sequence ID" value="NZ_CP036276.1"/>
</dbReference>
<dbReference type="EMBL" id="CP036276">
    <property type="protein sequence ID" value="QDU44455.1"/>
    <property type="molecule type" value="Genomic_DNA"/>
</dbReference>
<name>A0A517ZPP2_9PLAN</name>
<dbReference type="InterPro" id="IPR004101">
    <property type="entry name" value="Mur_ligase_C"/>
</dbReference>
<dbReference type="NCBIfam" id="TIGR01499">
    <property type="entry name" value="folC"/>
    <property type="match status" value="1"/>
</dbReference>
<keyword evidence="13" id="KW-0460">Magnesium</keyword>
<keyword evidence="25" id="KW-1185">Reference proteome</keyword>
<dbReference type="PANTHER" id="PTHR11136">
    <property type="entry name" value="FOLYLPOLYGLUTAMATE SYNTHASE-RELATED"/>
    <property type="match status" value="1"/>
</dbReference>
<evidence type="ECO:0000256" key="13">
    <source>
        <dbReference type="ARBA" id="ARBA00022842"/>
    </source>
</evidence>
<comment type="pathway">
    <text evidence="3">Cofactor biosynthesis; tetrahydrofolate biosynthesis; 7,8-dihydrofolate from 2-amino-4-hydroxy-6-hydroxymethyl-7,8-dihydropteridine diphosphate and 4-aminobenzoate: step 2/2.</text>
</comment>
<dbReference type="EC" id="6.3.2.12" evidence="6"/>
<dbReference type="GO" id="GO:0046872">
    <property type="term" value="F:metal ion binding"/>
    <property type="evidence" value="ECO:0007669"/>
    <property type="project" value="UniProtKB-KW"/>
</dbReference>
<dbReference type="KEGG" id="sdyn:Mal52_29370"/>
<evidence type="ECO:0000256" key="2">
    <source>
        <dbReference type="ARBA" id="ARBA00002714"/>
    </source>
</evidence>
<evidence type="ECO:0000256" key="1">
    <source>
        <dbReference type="ARBA" id="ARBA00001946"/>
    </source>
</evidence>
<dbReference type="SUPFAM" id="SSF53244">
    <property type="entry name" value="MurD-like peptide ligases, peptide-binding domain"/>
    <property type="match status" value="1"/>
</dbReference>
<reference evidence="24 25" key="1">
    <citation type="submission" date="2019-02" db="EMBL/GenBank/DDBJ databases">
        <title>Deep-cultivation of Planctomycetes and their phenomic and genomic characterization uncovers novel biology.</title>
        <authorList>
            <person name="Wiegand S."/>
            <person name="Jogler M."/>
            <person name="Boedeker C."/>
            <person name="Pinto D."/>
            <person name="Vollmers J."/>
            <person name="Rivas-Marin E."/>
            <person name="Kohn T."/>
            <person name="Peeters S.H."/>
            <person name="Heuer A."/>
            <person name="Rast P."/>
            <person name="Oberbeckmann S."/>
            <person name="Bunk B."/>
            <person name="Jeske O."/>
            <person name="Meyerdierks A."/>
            <person name="Storesund J.E."/>
            <person name="Kallscheuer N."/>
            <person name="Luecker S."/>
            <person name="Lage O.M."/>
            <person name="Pohl T."/>
            <person name="Merkel B.J."/>
            <person name="Hornburger P."/>
            <person name="Mueller R.-W."/>
            <person name="Bruemmer F."/>
            <person name="Labrenz M."/>
            <person name="Spormann A.M."/>
            <person name="Op den Camp H."/>
            <person name="Overmann J."/>
            <person name="Amann R."/>
            <person name="Jetten M.S.M."/>
            <person name="Mascher T."/>
            <person name="Medema M.H."/>
            <person name="Devos D.P."/>
            <person name="Kaster A.-K."/>
            <person name="Ovreas L."/>
            <person name="Rohde M."/>
            <person name="Galperin M.Y."/>
            <person name="Jogler C."/>
        </authorList>
    </citation>
    <scope>NUCLEOTIDE SEQUENCE [LARGE SCALE GENOMIC DNA]</scope>
    <source>
        <strain evidence="24 25">Mal52</strain>
    </source>
</reference>
<comment type="catalytic activity">
    <reaction evidence="19">
        <text>10-formyltetrahydrofolyl-(gamma-L-Glu)(n) + L-glutamate + ATP = 10-formyltetrahydrofolyl-(gamma-L-Glu)(n+1) + ADP + phosphate + H(+)</text>
        <dbReference type="Rhea" id="RHEA:51904"/>
        <dbReference type="Rhea" id="RHEA-COMP:13088"/>
        <dbReference type="Rhea" id="RHEA-COMP:14300"/>
        <dbReference type="ChEBI" id="CHEBI:15378"/>
        <dbReference type="ChEBI" id="CHEBI:29985"/>
        <dbReference type="ChEBI" id="CHEBI:30616"/>
        <dbReference type="ChEBI" id="CHEBI:43474"/>
        <dbReference type="ChEBI" id="CHEBI:134413"/>
        <dbReference type="ChEBI" id="CHEBI:456216"/>
        <dbReference type="EC" id="6.3.2.17"/>
    </reaction>
</comment>
<gene>
    <name evidence="24" type="ORF">Mal52_29370</name>
</gene>
<evidence type="ECO:0000256" key="14">
    <source>
        <dbReference type="ARBA" id="ARBA00022909"/>
    </source>
</evidence>
<evidence type="ECO:0000256" key="16">
    <source>
        <dbReference type="ARBA" id="ARBA00030592"/>
    </source>
</evidence>
<dbReference type="InterPro" id="IPR001645">
    <property type="entry name" value="Folylpolyglutamate_synth"/>
</dbReference>
<evidence type="ECO:0000256" key="9">
    <source>
        <dbReference type="ARBA" id="ARBA00022598"/>
    </source>
</evidence>
<evidence type="ECO:0000259" key="22">
    <source>
        <dbReference type="Pfam" id="PF02875"/>
    </source>
</evidence>
<evidence type="ECO:0000256" key="4">
    <source>
        <dbReference type="ARBA" id="ARBA00005150"/>
    </source>
</evidence>
<keyword evidence="10" id="KW-0479">Metal-binding</keyword>
<dbReference type="GO" id="GO:0046656">
    <property type="term" value="P:folic acid biosynthetic process"/>
    <property type="evidence" value="ECO:0007669"/>
    <property type="project" value="UniProtKB-KW"/>
</dbReference>
<evidence type="ECO:0000256" key="12">
    <source>
        <dbReference type="ARBA" id="ARBA00022840"/>
    </source>
</evidence>
<evidence type="ECO:0000256" key="5">
    <source>
        <dbReference type="ARBA" id="ARBA00008276"/>
    </source>
</evidence>
<keyword evidence="9 24" id="KW-0436">Ligase</keyword>
<keyword evidence="12" id="KW-0067">ATP-binding</keyword>
<dbReference type="Pfam" id="PF08245">
    <property type="entry name" value="Mur_ligase_M"/>
    <property type="match status" value="1"/>
</dbReference>
<evidence type="ECO:0000256" key="20">
    <source>
        <dbReference type="ARBA" id="ARBA00049035"/>
    </source>
</evidence>
<dbReference type="Pfam" id="PF02875">
    <property type="entry name" value="Mur_ligase_C"/>
    <property type="match status" value="1"/>
</dbReference>
<evidence type="ECO:0000256" key="18">
    <source>
        <dbReference type="ARBA" id="ARBA00047493"/>
    </source>
</evidence>
<dbReference type="InterPro" id="IPR013221">
    <property type="entry name" value="Mur_ligase_cen"/>
</dbReference>
<dbReference type="Gene3D" id="3.40.1190.10">
    <property type="entry name" value="Mur-like, catalytic domain"/>
    <property type="match status" value="1"/>
</dbReference>
<organism evidence="24 25">
    <name type="scientific">Symmachiella dynata</name>
    <dbReference type="NCBI Taxonomy" id="2527995"/>
    <lineage>
        <taxon>Bacteria</taxon>
        <taxon>Pseudomonadati</taxon>
        <taxon>Planctomycetota</taxon>
        <taxon>Planctomycetia</taxon>
        <taxon>Planctomycetales</taxon>
        <taxon>Planctomycetaceae</taxon>
        <taxon>Symmachiella</taxon>
    </lineage>
</organism>
<dbReference type="GO" id="GO:0005524">
    <property type="term" value="F:ATP binding"/>
    <property type="evidence" value="ECO:0007669"/>
    <property type="project" value="UniProtKB-KW"/>
</dbReference>
<dbReference type="PIRSF" id="PIRSF001563">
    <property type="entry name" value="Folylpolyglu_synth"/>
    <property type="match status" value="1"/>
</dbReference>
<dbReference type="PANTHER" id="PTHR11136:SF0">
    <property type="entry name" value="DIHYDROFOLATE SYNTHETASE-RELATED"/>
    <property type="match status" value="1"/>
</dbReference>